<evidence type="ECO:0000313" key="3">
    <source>
        <dbReference type="Proteomes" id="UP000298030"/>
    </source>
</evidence>
<evidence type="ECO:0000256" key="1">
    <source>
        <dbReference type="SAM" id="Phobius"/>
    </source>
</evidence>
<proteinExistence type="predicted"/>
<dbReference type="EMBL" id="QPFP01000474">
    <property type="protein sequence ID" value="TEB10307.1"/>
    <property type="molecule type" value="Genomic_DNA"/>
</dbReference>
<feature type="transmembrane region" description="Helical" evidence="1">
    <location>
        <begin position="74"/>
        <end position="95"/>
    </location>
</feature>
<name>A0A4Y7RPV6_COPMI</name>
<evidence type="ECO:0000313" key="2">
    <source>
        <dbReference type="EMBL" id="TEB10307.1"/>
    </source>
</evidence>
<keyword evidence="3" id="KW-1185">Reference proteome</keyword>
<comment type="caution">
    <text evidence="2">The sequence shown here is derived from an EMBL/GenBank/DDBJ whole genome shotgun (WGS) entry which is preliminary data.</text>
</comment>
<sequence length="294" mass="31506">MPEGRMEGLGKVTRSERHPNLDSAHPLMVITLIRDQQAKAQGKEGVDIPLRFERPERPLACAGHHHHSTTKEDVVVVVIVAIALAIARLVLVRVLARLFTTLLRPRLLPAVLRLGLGLAAGAAAAAGIEGVRTAGIAAEHPRDVPRTPHDQRHCTTTKPGTSLGVGVGLAFSPPTPAFPWLPILIATLLALAPTPLFIGITPFLLGLKIPASTATPILLFPPPLLLNPPTPTPTLSSPPHPKRLLLRPPLLPHLDLAHTPRLVHNAPHTRVRAAPALVDRRDERDAGRVHCVDA</sequence>
<dbReference type="AlphaFoldDB" id="A0A4Y7RPV6"/>
<keyword evidence="1" id="KW-0472">Membrane</keyword>
<organism evidence="2 3">
    <name type="scientific">Coprinellus micaceus</name>
    <name type="common">Glistening ink-cap mushroom</name>
    <name type="synonym">Coprinus micaceus</name>
    <dbReference type="NCBI Taxonomy" id="71717"/>
    <lineage>
        <taxon>Eukaryota</taxon>
        <taxon>Fungi</taxon>
        <taxon>Dikarya</taxon>
        <taxon>Basidiomycota</taxon>
        <taxon>Agaricomycotina</taxon>
        <taxon>Agaricomycetes</taxon>
        <taxon>Agaricomycetidae</taxon>
        <taxon>Agaricales</taxon>
        <taxon>Agaricineae</taxon>
        <taxon>Psathyrellaceae</taxon>
        <taxon>Coprinellus</taxon>
    </lineage>
</organism>
<dbReference type="Proteomes" id="UP000298030">
    <property type="component" value="Unassembled WGS sequence"/>
</dbReference>
<feature type="transmembrane region" description="Helical" evidence="1">
    <location>
        <begin position="107"/>
        <end position="128"/>
    </location>
</feature>
<keyword evidence="1" id="KW-0812">Transmembrane</keyword>
<protein>
    <submittedName>
        <fullName evidence="2">Uncharacterized protein</fullName>
    </submittedName>
</protein>
<gene>
    <name evidence="2" type="ORF">FA13DRAFT_1806351</name>
</gene>
<reference evidence="2 3" key="1">
    <citation type="journal article" date="2019" name="Nat. Ecol. Evol.">
        <title>Megaphylogeny resolves global patterns of mushroom evolution.</title>
        <authorList>
            <person name="Varga T."/>
            <person name="Krizsan K."/>
            <person name="Foldi C."/>
            <person name="Dima B."/>
            <person name="Sanchez-Garcia M."/>
            <person name="Sanchez-Ramirez S."/>
            <person name="Szollosi G.J."/>
            <person name="Szarkandi J.G."/>
            <person name="Papp V."/>
            <person name="Albert L."/>
            <person name="Andreopoulos W."/>
            <person name="Angelini C."/>
            <person name="Antonin V."/>
            <person name="Barry K.W."/>
            <person name="Bougher N.L."/>
            <person name="Buchanan P."/>
            <person name="Buyck B."/>
            <person name="Bense V."/>
            <person name="Catcheside P."/>
            <person name="Chovatia M."/>
            <person name="Cooper J."/>
            <person name="Damon W."/>
            <person name="Desjardin D."/>
            <person name="Finy P."/>
            <person name="Geml J."/>
            <person name="Haridas S."/>
            <person name="Hughes K."/>
            <person name="Justo A."/>
            <person name="Karasinski D."/>
            <person name="Kautmanova I."/>
            <person name="Kiss B."/>
            <person name="Kocsube S."/>
            <person name="Kotiranta H."/>
            <person name="LaButti K.M."/>
            <person name="Lechner B.E."/>
            <person name="Liimatainen K."/>
            <person name="Lipzen A."/>
            <person name="Lukacs Z."/>
            <person name="Mihaltcheva S."/>
            <person name="Morgado L.N."/>
            <person name="Niskanen T."/>
            <person name="Noordeloos M.E."/>
            <person name="Ohm R.A."/>
            <person name="Ortiz-Santana B."/>
            <person name="Ovrebo C."/>
            <person name="Racz N."/>
            <person name="Riley R."/>
            <person name="Savchenko A."/>
            <person name="Shiryaev A."/>
            <person name="Soop K."/>
            <person name="Spirin V."/>
            <person name="Szebenyi C."/>
            <person name="Tomsovsky M."/>
            <person name="Tulloss R.E."/>
            <person name="Uehling J."/>
            <person name="Grigoriev I.V."/>
            <person name="Vagvolgyi C."/>
            <person name="Papp T."/>
            <person name="Martin F.M."/>
            <person name="Miettinen O."/>
            <person name="Hibbett D.S."/>
            <person name="Nagy L.G."/>
        </authorList>
    </citation>
    <scope>NUCLEOTIDE SEQUENCE [LARGE SCALE GENOMIC DNA]</scope>
    <source>
        <strain evidence="2 3">FP101781</strain>
    </source>
</reference>
<feature type="transmembrane region" description="Helical" evidence="1">
    <location>
        <begin position="180"/>
        <end position="205"/>
    </location>
</feature>
<accession>A0A4Y7RPV6</accession>
<keyword evidence="1" id="KW-1133">Transmembrane helix</keyword>